<reference evidence="4" key="1">
    <citation type="submission" date="2021-01" db="EMBL/GenBank/DDBJ databases">
        <authorList>
            <person name="Corre E."/>
            <person name="Pelletier E."/>
            <person name="Niang G."/>
            <person name="Scheremetjew M."/>
            <person name="Finn R."/>
            <person name="Kale V."/>
            <person name="Holt S."/>
            <person name="Cochrane G."/>
            <person name="Meng A."/>
            <person name="Brown T."/>
            <person name="Cohen L."/>
        </authorList>
    </citation>
    <scope>NUCLEOTIDE SEQUENCE</scope>
    <source>
        <strain evidence="4">CCMP2058</strain>
    </source>
</reference>
<dbReference type="AlphaFoldDB" id="A0A7S0DIV0"/>
<dbReference type="SUPFAM" id="SSF54427">
    <property type="entry name" value="NTF2-like"/>
    <property type="match status" value="1"/>
</dbReference>
<feature type="domain" description="DUF4440" evidence="3">
    <location>
        <begin position="235"/>
        <end position="278"/>
    </location>
</feature>
<feature type="region of interest" description="Disordered" evidence="1">
    <location>
        <begin position="94"/>
        <end position="133"/>
    </location>
</feature>
<name>A0A7S0DIV0_9EUKA</name>
<organism evidence="4">
    <name type="scientific">Amorphochlora amoebiformis</name>
    <dbReference type="NCBI Taxonomy" id="1561963"/>
    <lineage>
        <taxon>Eukaryota</taxon>
        <taxon>Sar</taxon>
        <taxon>Rhizaria</taxon>
        <taxon>Cercozoa</taxon>
        <taxon>Chlorarachniophyceae</taxon>
        <taxon>Amorphochlora</taxon>
    </lineage>
</organism>
<dbReference type="EMBL" id="HBEM01021984">
    <property type="protein sequence ID" value="CAD8456054.1"/>
    <property type="molecule type" value="Transcribed_RNA"/>
</dbReference>
<gene>
    <name evidence="4" type="ORF">LAMO00422_LOCUS14999</name>
</gene>
<evidence type="ECO:0000256" key="2">
    <source>
        <dbReference type="SAM" id="SignalP"/>
    </source>
</evidence>
<dbReference type="Pfam" id="PF14534">
    <property type="entry name" value="DUF4440"/>
    <property type="match status" value="1"/>
</dbReference>
<accession>A0A7S0DIV0</accession>
<dbReference type="Gene3D" id="3.10.450.50">
    <property type="match status" value="1"/>
</dbReference>
<feature type="region of interest" description="Disordered" evidence="1">
    <location>
        <begin position="418"/>
        <end position="468"/>
    </location>
</feature>
<evidence type="ECO:0000256" key="1">
    <source>
        <dbReference type="SAM" id="MobiDB-lite"/>
    </source>
</evidence>
<feature type="compositionally biased region" description="Basic and acidic residues" evidence="1">
    <location>
        <begin position="429"/>
        <end position="468"/>
    </location>
</feature>
<feature type="chain" id="PRO_5030621384" description="DUF4440 domain-containing protein" evidence="2">
    <location>
        <begin position="24"/>
        <end position="468"/>
    </location>
</feature>
<feature type="signal peptide" evidence="2">
    <location>
        <begin position="1"/>
        <end position="23"/>
    </location>
</feature>
<evidence type="ECO:0000313" key="4">
    <source>
        <dbReference type="EMBL" id="CAD8456054.1"/>
    </source>
</evidence>
<keyword evidence="2" id="KW-0732">Signal</keyword>
<dbReference type="InterPro" id="IPR027843">
    <property type="entry name" value="DUF4440"/>
</dbReference>
<protein>
    <recommendedName>
        <fullName evidence="3">DUF4440 domain-containing protein</fullName>
    </recommendedName>
</protein>
<evidence type="ECO:0000259" key="3">
    <source>
        <dbReference type="Pfam" id="PF14534"/>
    </source>
</evidence>
<proteinExistence type="predicted"/>
<sequence>MRPRSMVAAAGVMMVLPLVCVLGNGLGAGGKRMGWGLAAQRISSTSLANPHVLRRPFSRGSLTRRKVRDDRPYIEGNSKGYSFGDEIDRWNEQQRELEKKGETVPPPQRYSFDNEREDVMQPSPSPALGPPSWETGVDSYVENKPEATDVMEKGDNPMETEEVDDDADEYEMDQDEEDMDIGEPPYLVSDYQSRFWVAPRYIPSDGNLDSVLDERAMLKRSQFILPKKVMMSKAQELLESLVEGDADAIEEQLADDFEFIGPVVGPLDKDEFVRAYTGFKVKEALPDIKENVFGFTVDPMEPNRVWWFSRSIGTHTGQFGGSIPATGNRIEWPPEVNSMCFDDEGNVYRLTLGYAVDRMMGNTGGLGAVFGLLNAIGRPLPFREAQPWRPSAKFLFFTRAMPRLRDLLKKGKEIRDGLLDSLDDEEQEYDPRATPKAPYDPRGDPRDPRYDPRYDPRNAPRNDPWNRN</sequence>
<dbReference type="InterPro" id="IPR032710">
    <property type="entry name" value="NTF2-like_dom_sf"/>
</dbReference>